<dbReference type="PROSITE" id="PS50940">
    <property type="entry name" value="CHIT_BIND_II"/>
    <property type="match status" value="5"/>
</dbReference>
<keyword evidence="5" id="KW-0325">Glycoprotein</keyword>
<evidence type="ECO:0000256" key="2">
    <source>
        <dbReference type="ARBA" id="ARBA00022729"/>
    </source>
</evidence>
<feature type="domain" description="Chitin-binding type-2" evidence="7">
    <location>
        <begin position="95"/>
        <end position="153"/>
    </location>
</feature>
<keyword evidence="1" id="KW-0147">Chitin-binding</keyword>
<sequence>MIRIALVFIAFVVYSNTQSTGRLAGTGSCPEKRGFYPIGGQCDAYIECVDGVPQERLCPDGLLFNEDTGPHAYPCQYPIDVDCRARSSLQPAQPTERCPHQYAYYRSGDSRDCGKFVNCAAGIAYDFNCPEGLAWNKDTYKCDWPDQVPDCDVEAFLGFSCPQIAKSPELGDEETRFYRSNADCIHYFACVNGRPRMFRCADDQAYNVETNQCEDAANVTGCALPPDAQYRQQQPKLVTVQYRQQPKPTPTPAFSPFSQFRGSHTLCPEPNGKFPVLDQCDAYIECTDGVAEQKLCPEGMVLTNSSAIEWECALLPPHLACGDRKKLQPPQPTEECPHQFGLFRIGDAAHCGQYLNCANGVASVTNCSRGLAFNSETWRCDWPDEVADCDPEAYLEFTCPQVARQAPLDPKDGDNIHYYPWEHDCRYYFACVNSRPRLQTCGYCKCYHDLIDADIGGAQADLPINAEAPEVKGFSVDEVLNIQVPKGRV</sequence>
<dbReference type="PANTHER" id="PTHR23301:SF98">
    <property type="entry name" value="CHITIN-BINDING TYPE-2 DOMAIN-CONTAINING PROTEIN-RELATED"/>
    <property type="match status" value="1"/>
</dbReference>
<feature type="domain" description="Chitin-binding type-2" evidence="7">
    <location>
        <begin position="333"/>
        <end position="391"/>
    </location>
</feature>
<feature type="chain" id="PRO_5031368317" description="Chitin-binding type-2 domain-containing protein" evidence="6">
    <location>
        <begin position="18"/>
        <end position="489"/>
    </location>
</feature>
<feature type="domain" description="Chitin-binding type-2" evidence="7">
    <location>
        <begin position="264"/>
        <end position="323"/>
    </location>
</feature>
<dbReference type="EMBL" id="LR899011">
    <property type="protein sequence ID" value="CAD7086185.1"/>
    <property type="molecule type" value="Genomic_DNA"/>
</dbReference>
<evidence type="ECO:0000256" key="3">
    <source>
        <dbReference type="ARBA" id="ARBA00022737"/>
    </source>
</evidence>
<dbReference type="InterPro" id="IPR036508">
    <property type="entry name" value="Chitin-bd_dom_sf"/>
</dbReference>
<protein>
    <recommendedName>
        <fullName evidence="7">Chitin-binding type-2 domain-containing protein</fullName>
    </recommendedName>
</protein>
<keyword evidence="9" id="KW-1185">Reference proteome</keyword>
<feature type="domain" description="Chitin-binding type-2" evidence="7">
    <location>
        <begin position="26"/>
        <end position="85"/>
    </location>
</feature>
<dbReference type="PANTHER" id="PTHR23301">
    <property type="entry name" value="CHITIN BINDING PERITROPHIN-A"/>
    <property type="match status" value="1"/>
</dbReference>
<keyword evidence="4" id="KW-1015">Disulfide bond</keyword>
<evidence type="ECO:0000256" key="6">
    <source>
        <dbReference type="SAM" id="SignalP"/>
    </source>
</evidence>
<dbReference type="Gene3D" id="2.170.140.10">
    <property type="entry name" value="Chitin binding domain"/>
    <property type="match status" value="5"/>
</dbReference>
<keyword evidence="3" id="KW-0677">Repeat</keyword>
<feature type="signal peptide" evidence="6">
    <location>
        <begin position="1"/>
        <end position="17"/>
    </location>
</feature>
<dbReference type="SUPFAM" id="SSF57625">
    <property type="entry name" value="Invertebrate chitin-binding proteins"/>
    <property type="match status" value="5"/>
</dbReference>
<evidence type="ECO:0000256" key="1">
    <source>
        <dbReference type="ARBA" id="ARBA00022669"/>
    </source>
</evidence>
<proteinExistence type="predicted"/>
<dbReference type="InterPro" id="IPR051940">
    <property type="entry name" value="Chitin_bind-dev_reg"/>
</dbReference>
<dbReference type="Proteomes" id="UP000594454">
    <property type="component" value="Chromosome 3"/>
</dbReference>
<evidence type="ECO:0000259" key="7">
    <source>
        <dbReference type="PROSITE" id="PS50940"/>
    </source>
</evidence>
<dbReference type="GO" id="GO:0008061">
    <property type="term" value="F:chitin binding"/>
    <property type="evidence" value="ECO:0007669"/>
    <property type="project" value="UniProtKB-KW"/>
</dbReference>
<gene>
    <name evidence="8" type="ORF">HERILL_LOCUS8977</name>
</gene>
<evidence type="ECO:0000256" key="5">
    <source>
        <dbReference type="ARBA" id="ARBA00023180"/>
    </source>
</evidence>
<evidence type="ECO:0000256" key="4">
    <source>
        <dbReference type="ARBA" id="ARBA00023157"/>
    </source>
</evidence>
<evidence type="ECO:0000313" key="8">
    <source>
        <dbReference type="EMBL" id="CAD7086185.1"/>
    </source>
</evidence>
<evidence type="ECO:0000313" key="9">
    <source>
        <dbReference type="Proteomes" id="UP000594454"/>
    </source>
</evidence>
<dbReference type="InterPro" id="IPR002557">
    <property type="entry name" value="Chitin-bd_dom"/>
</dbReference>
<organism evidence="8 9">
    <name type="scientific">Hermetia illucens</name>
    <name type="common">Black soldier fly</name>
    <dbReference type="NCBI Taxonomy" id="343691"/>
    <lineage>
        <taxon>Eukaryota</taxon>
        <taxon>Metazoa</taxon>
        <taxon>Ecdysozoa</taxon>
        <taxon>Arthropoda</taxon>
        <taxon>Hexapoda</taxon>
        <taxon>Insecta</taxon>
        <taxon>Pterygota</taxon>
        <taxon>Neoptera</taxon>
        <taxon>Endopterygota</taxon>
        <taxon>Diptera</taxon>
        <taxon>Brachycera</taxon>
        <taxon>Stratiomyomorpha</taxon>
        <taxon>Stratiomyidae</taxon>
        <taxon>Hermetiinae</taxon>
        <taxon>Hermetia</taxon>
    </lineage>
</organism>
<dbReference type="InParanoid" id="A0A7R8UT73"/>
<feature type="domain" description="Chitin-binding type-2" evidence="7">
    <location>
        <begin position="158"/>
        <end position="224"/>
    </location>
</feature>
<keyword evidence="2 6" id="KW-0732">Signal</keyword>
<dbReference type="AlphaFoldDB" id="A0A7R8UT73"/>
<dbReference type="OrthoDB" id="9991479at2759"/>
<dbReference type="Pfam" id="PF01607">
    <property type="entry name" value="CBM_14"/>
    <property type="match status" value="4"/>
</dbReference>
<reference evidence="8 9" key="1">
    <citation type="submission" date="2020-11" db="EMBL/GenBank/DDBJ databases">
        <authorList>
            <person name="Wallbank WR R."/>
            <person name="Pardo Diaz C."/>
            <person name="Kozak K."/>
            <person name="Martin S."/>
            <person name="Jiggins C."/>
            <person name="Moest M."/>
            <person name="Warren A I."/>
            <person name="Generalovic N T."/>
            <person name="Byers J.R.P. K."/>
            <person name="Montejo-Kovacevich G."/>
            <person name="Yen C E."/>
        </authorList>
    </citation>
    <scope>NUCLEOTIDE SEQUENCE [LARGE SCALE GENOMIC DNA]</scope>
</reference>
<name>A0A7R8UT73_HERIL</name>
<dbReference type="GO" id="GO:0005576">
    <property type="term" value="C:extracellular region"/>
    <property type="evidence" value="ECO:0007669"/>
    <property type="project" value="InterPro"/>
</dbReference>
<accession>A0A7R8UT73</accession>
<dbReference type="SMART" id="SM00494">
    <property type="entry name" value="ChtBD2"/>
    <property type="match status" value="5"/>
</dbReference>